<dbReference type="Proteomes" id="UP001295423">
    <property type="component" value="Unassembled WGS sequence"/>
</dbReference>
<keyword evidence="4" id="KW-0732">Signal</keyword>
<feature type="compositionally biased region" description="Acidic residues" evidence="3">
    <location>
        <begin position="783"/>
        <end position="802"/>
    </location>
</feature>
<reference evidence="6" key="1">
    <citation type="submission" date="2023-08" db="EMBL/GenBank/DDBJ databases">
        <authorList>
            <person name="Audoor S."/>
            <person name="Bilcke G."/>
        </authorList>
    </citation>
    <scope>NUCLEOTIDE SEQUENCE</scope>
</reference>
<feature type="compositionally biased region" description="Acidic residues" evidence="3">
    <location>
        <begin position="740"/>
        <end position="765"/>
    </location>
</feature>
<feature type="region of interest" description="Disordered" evidence="3">
    <location>
        <begin position="490"/>
        <end position="579"/>
    </location>
</feature>
<evidence type="ECO:0000256" key="2">
    <source>
        <dbReference type="ARBA" id="ARBA00046328"/>
    </source>
</evidence>
<evidence type="ECO:0000256" key="4">
    <source>
        <dbReference type="SAM" id="SignalP"/>
    </source>
</evidence>
<feature type="chain" id="PRO_5041946593" description="SAP domain-containing protein" evidence="4">
    <location>
        <begin position="22"/>
        <end position="1164"/>
    </location>
</feature>
<evidence type="ECO:0000259" key="5">
    <source>
        <dbReference type="PROSITE" id="PS50800"/>
    </source>
</evidence>
<keyword evidence="7" id="KW-1185">Reference proteome</keyword>
<dbReference type="Gene3D" id="1.10.720.30">
    <property type="entry name" value="SAP domain"/>
    <property type="match status" value="2"/>
</dbReference>
<feature type="compositionally biased region" description="Acidic residues" evidence="3">
    <location>
        <begin position="654"/>
        <end position="673"/>
    </location>
</feature>
<feature type="domain" description="SAP" evidence="5">
    <location>
        <begin position="1009"/>
        <end position="1043"/>
    </location>
</feature>
<feature type="region of interest" description="Disordered" evidence="3">
    <location>
        <begin position="597"/>
        <end position="630"/>
    </location>
</feature>
<dbReference type="GO" id="GO:0016973">
    <property type="term" value="P:poly(A)+ mRNA export from nucleus"/>
    <property type="evidence" value="ECO:0007669"/>
    <property type="project" value="TreeGrafter"/>
</dbReference>
<gene>
    <name evidence="6" type="ORF">CYCCA115_LOCUS14079</name>
</gene>
<dbReference type="SMART" id="SM00513">
    <property type="entry name" value="SAP"/>
    <property type="match status" value="2"/>
</dbReference>
<dbReference type="EMBL" id="CAKOGP040001825">
    <property type="protein sequence ID" value="CAJ1953479.1"/>
    <property type="molecule type" value="Genomic_DNA"/>
</dbReference>
<feature type="region of interest" description="Disordered" evidence="3">
    <location>
        <begin position="823"/>
        <end position="844"/>
    </location>
</feature>
<feature type="region of interest" description="Disordered" evidence="3">
    <location>
        <begin position="736"/>
        <end position="802"/>
    </location>
</feature>
<dbReference type="InterPro" id="IPR036361">
    <property type="entry name" value="SAP_dom_sf"/>
</dbReference>
<name>A0AAD2JIA5_9STRA</name>
<feature type="compositionally biased region" description="Acidic residues" evidence="3">
    <location>
        <begin position="697"/>
        <end position="716"/>
    </location>
</feature>
<dbReference type="AlphaFoldDB" id="A0AAD2JIA5"/>
<dbReference type="InterPro" id="IPR052240">
    <property type="entry name" value="SAP_domain_ribonucleoprotein"/>
</dbReference>
<feature type="compositionally biased region" description="Acidic residues" evidence="3">
    <location>
        <begin position="558"/>
        <end position="579"/>
    </location>
</feature>
<feature type="compositionally biased region" description="Acidic residues" evidence="3">
    <location>
        <begin position="499"/>
        <end position="539"/>
    </location>
</feature>
<dbReference type="PROSITE" id="PS50800">
    <property type="entry name" value="SAP"/>
    <property type="match status" value="2"/>
</dbReference>
<feature type="compositionally biased region" description="Low complexity" evidence="3">
    <location>
        <begin position="540"/>
        <end position="555"/>
    </location>
</feature>
<evidence type="ECO:0000256" key="1">
    <source>
        <dbReference type="ARBA" id="ARBA00022553"/>
    </source>
</evidence>
<dbReference type="SUPFAM" id="SSF68906">
    <property type="entry name" value="SAP domain"/>
    <property type="match status" value="2"/>
</dbReference>
<feature type="signal peptide" evidence="4">
    <location>
        <begin position="1"/>
        <end position="21"/>
    </location>
</feature>
<dbReference type="Pfam" id="PF02037">
    <property type="entry name" value="SAP"/>
    <property type="match status" value="2"/>
</dbReference>
<dbReference type="PANTHER" id="PTHR46551:SF1">
    <property type="entry name" value="SAP DOMAIN-CONTAINING RIBONUCLEOPROTEIN"/>
    <property type="match status" value="1"/>
</dbReference>
<feature type="region of interest" description="Disordered" evidence="3">
    <location>
        <begin position="651"/>
        <end position="673"/>
    </location>
</feature>
<proteinExistence type="inferred from homology"/>
<protein>
    <recommendedName>
        <fullName evidence="5">SAP domain-containing protein</fullName>
    </recommendedName>
</protein>
<feature type="domain" description="SAP" evidence="5">
    <location>
        <begin position="1131"/>
        <end position="1164"/>
    </location>
</feature>
<evidence type="ECO:0000313" key="6">
    <source>
        <dbReference type="EMBL" id="CAJ1953479.1"/>
    </source>
</evidence>
<feature type="compositionally biased region" description="Low complexity" evidence="3">
    <location>
        <begin position="766"/>
        <end position="777"/>
    </location>
</feature>
<dbReference type="PANTHER" id="PTHR46551">
    <property type="entry name" value="SAP DOMAIN-CONTAINING RIBONUCLEOPROTEIN"/>
    <property type="match status" value="1"/>
</dbReference>
<accession>A0AAD2JIA5</accession>
<comment type="caution">
    <text evidence="6">The sequence shown here is derived from an EMBL/GenBank/DDBJ whole genome shotgun (WGS) entry which is preliminary data.</text>
</comment>
<dbReference type="InterPro" id="IPR003034">
    <property type="entry name" value="SAP_dom"/>
</dbReference>
<evidence type="ECO:0000313" key="7">
    <source>
        <dbReference type="Proteomes" id="UP001295423"/>
    </source>
</evidence>
<feature type="compositionally biased region" description="Acidic residues" evidence="3">
    <location>
        <begin position="826"/>
        <end position="844"/>
    </location>
</feature>
<evidence type="ECO:0000256" key="3">
    <source>
        <dbReference type="SAM" id="MobiDB-lite"/>
    </source>
</evidence>
<comment type="similarity">
    <text evidence="2">Belongs to the SAP domain-containing ribonucleoprotein family.</text>
</comment>
<organism evidence="6 7">
    <name type="scientific">Cylindrotheca closterium</name>
    <dbReference type="NCBI Taxonomy" id="2856"/>
    <lineage>
        <taxon>Eukaryota</taxon>
        <taxon>Sar</taxon>
        <taxon>Stramenopiles</taxon>
        <taxon>Ochrophyta</taxon>
        <taxon>Bacillariophyta</taxon>
        <taxon>Bacillariophyceae</taxon>
        <taxon>Bacillariophycidae</taxon>
        <taxon>Bacillariales</taxon>
        <taxon>Bacillariaceae</taxon>
        <taxon>Cylindrotheca</taxon>
    </lineage>
</organism>
<feature type="region of interest" description="Disordered" evidence="3">
    <location>
        <begin position="1100"/>
        <end position="1120"/>
    </location>
</feature>
<sequence length="1164" mass="126421">MRITKIIPLLIVSLCADEVSPFSFFGKHLGKRRRSMIKSSEDTPAFFASAVVEKVVDVSVPYDAAARLAYESSNKTVAFERFKTVYLERAVELVKSKQHGYVPSPVYEPADVSVPYDAAVKLAYETSESRLLFEAYKKIYIEEVVNMVIRKNNERKRQEFAAKFNPKPPISPPPVPPVVDEKLARLIGKFEQSKDVTVAKITDFVKTIEFKKPEVQEGVPEESIKGAALLTAGLALLSTKGVVISGAAGISAAFASMQKGQVGDVFRSFGSVTWDATEAAIQLVRAASADERVTGLSNELAAKVTRAIDQYQSEQMATKKSVYAPKMDDSLATEEIMQSSPELVAEFLEQVEAVIDQADAAMALADETLGKADMKLDDVLMEEDEAETGEEDEDEVATSSNISNVLEDETDELDDDEDAVIDADNILVENDEGTVEEDAEEELAADEDEDEWAATLELAQQGVGGKIVGMDEIIADIGAKADWDAATKLAEELNQVGESEADEEEAPMVFDDDEEDEEEEVTSNSDEEDLDDFMPEGDLEAIASAAREAVAMSSETIVDNEEEATSDSDEDDLDDLIPEGDLEAIARAAREAVAMSGETIADDEVAMSGETIVDDEEEATSDDDEDLDDLMPEGDLEAIARAAREAVAMSGETIVDDEEEATSDSDEEDLDDLMPEGDLEAIARAAREAVAMSGETIVDDEEEATSDSDEEDLDDLMPEGDLEAIARAAREAVAMSGETIVDDEEEATSDSDEEDLDDLMPEGDLEAIARAAREAVAMSGETIVDDEEEATSDSDEEDLDDLMPEGDLEAIARAAREAVAMSGETIVDDEEEATSDSDEEDLDDLMPEGDLEAIARAAREAVAMSSATAVDDDEDDEVFVPSVDSDFDDVEAMLPEGDLEVIARAAREAVAMSGETLVDDDKFSDSDLEAVQDMLPEGDLEEIARAVAMKGKKVIDDNDFEDDDEDVSDMFADQGDLETISSAAKNAIAMSSAPGNSQRSDLPLPLRDWSKLTVSFLREECKVRGIKAYGKKSKLVAKLEQYELEVYESEQTPGVQAAKETSSDDDLDWEFEMDGIDLAEIGKQARAAVQAYEDEHNDVNNDDVLEEGSPAAVQPESTVESEFSVPAVTDFSKLTVIELKDELRKRGLRLSGKKADLIERLQSS</sequence>
<keyword evidence="1" id="KW-0597">Phosphoprotein</keyword>
<dbReference type="GO" id="GO:0005634">
    <property type="term" value="C:nucleus"/>
    <property type="evidence" value="ECO:0007669"/>
    <property type="project" value="TreeGrafter"/>
</dbReference>
<feature type="compositionally biased region" description="Acidic residues" evidence="3">
    <location>
        <begin position="612"/>
        <end position="630"/>
    </location>
</feature>
<feature type="region of interest" description="Disordered" evidence="3">
    <location>
        <begin position="690"/>
        <end position="716"/>
    </location>
</feature>